<dbReference type="EMBL" id="JAGMWT010000008">
    <property type="protein sequence ID" value="KAH7123820.1"/>
    <property type="molecule type" value="Genomic_DNA"/>
</dbReference>
<sequence>MEVPRPLDRPYRPQGFRPNFFQPSSPPRVSTDPERSSKKPHLHGLHHHHRHHHRRSRHAKEAVQSAIQLQPPTSFGNLLKQASRSKNNSPSRSRRESNARSNGEQEGDVKTEPPRPVRPDDIERERARAKAREREVQASLQALTEQSLKTSRRLDDTYYSILEKLSTLRQTIGSLQELYGLTKELHDNFETDTRELVDEVQGQVNGFGNFDAQQRQVQELEERIACGKQKADLLTARLDEAKKRVELQATLETEGEARTTRRLRVIWGTIGVLVGLILITILFHQLKPMHSPHHQPSLDFKSRDLLFDLEDAPIPLSAKEAIIGPLSAQPTQIVEAPPLATSTLADDPGLHMFDEL</sequence>
<keyword evidence="5" id="KW-1185">Reference proteome</keyword>
<keyword evidence="3" id="KW-0812">Transmembrane</keyword>
<feature type="compositionally biased region" description="Polar residues" evidence="2">
    <location>
        <begin position="65"/>
        <end position="82"/>
    </location>
</feature>
<keyword evidence="1" id="KW-0175">Coiled coil</keyword>
<gene>
    <name evidence="4" type="ORF">B0J11DRAFT_529996</name>
</gene>
<feature type="region of interest" description="Disordered" evidence="2">
    <location>
        <begin position="1"/>
        <end position="138"/>
    </location>
</feature>
<feature type="coiled-coil region" evidence="1">
    <location>
        <begin position="210"/>
        <end position="244"/>
    </location>
</feature>
<keyword evidence="3" id="KW-0472">Membrane</keyword>
<organism evidence="4 5">
    <name type="scientific">Dendryphion nanum</name>
    <dbReference type="NCBI Taxonomy" id="256645"/>
    <lineage>
        <taxon>Eukaryota</taxon>
        <taxon>Fungi</taxon>
        <taxon>Dikarya</taxon>
        <taxon>Ascomycota</taxon>
        <taxon>Pezizomycotina</taxon>
        <taxon>Dothideomycetes</taxon>
        <taxon>Pleosporomycetidae</taxon>
        <taxon>Pleosporales</taxon>
        <taxon>Torulaceae</taxon>
        <taxon>Dendryphion</taxon>
    </lineage>
</organism>
<proteinExistence type="predicted"/>
<name>A0A9P9DQG0_9PLEO</name>
<feature type="compositionally biased region" description="Basic and acidic residues" evidence="2">
    <location>
        <begin position="107"/>
        <end position="136"/>
    </location>
</feature>
<evidence type="ECO:0000256" key="2">
    <source>
        <dbReference type="SAM" id="MobiDB-lite"/>
    </source>
</evidence>
<keyword evidence="3" id="KW-1133">Transmembrane helix</keyword>
<protein>
    <submittedName>
        <fullName evidence="4">Uncharacterized protein</fullName>
    </submittedName>
</protein>
<feature type="compositionally biased region" description="Basic residues" evidence="2">
    <location>
        <begin position="38"/>
        <end position="58"/>
    </location>
</feature>
<dbReference type="Proteomes" id="UP000700596">
    <property type="component" value="Unassembled WGS sequence"/>
</dbReference>
<evidence type="ECO:0000256" key="1">
    <source>
        <dbReference type="SAM" id="Coils"/>
    </source>
</evidence>
<feature type="compositionally biased region" description="Basic and acidic residues" evidence="2">
    <location>
        <begin position="1"/>
        <end position="11"/>
    </location>
</feature>
<feature type="transmembrane region" description="Helical" evidence="3">
    <location>
        <begin position="265"/>
        <end position="283"/>
    </location>
</feature>
<accession>A0A9P9DQG0</accession>
<evidence type="ECO:0000256" key="3">
    <source>
        <dbReference type="SAM" id="Phobius"/>
    </source>
</evidence>
<dbReference type="AlphaFoldDB" id="A0A9P9DQG0"/>
<reference evidence="4" key="1">
    <citation type="journal article" date="2021" name="Nat. Commun.">
        <title>Genetic determinants of endophytism in the Arabidopsis root mycobiome.</title>
        <authorList>
            <person name="Mesny F."/>
            <person name="Miyauchi S."/>
            <person name="Thiergart T."/>
            <person name="Pickel B."/>
            <person name="Atanasova L."/>
            <person name="Karlsson M."/>
            <person name="Huettel B."/>
            <person name="Barry K.W."/>
            <person name="Haridas S."/>
            <person name="Chen C."/>
            <person name="Bauer D."/>
            <person name="Andreopoulos W."/>
            <person name="Pangilinan J."/>
            <person name="LaButti K."/>
            <person name="Riley R."/>
            <person name="Lipzen A."/>
            <person name="Clum A."/>
            <person name="Drula E."/>
            <person name="Henrissat B."/>
            <person name="Kohler A."/>
            <person name="Grigoriev I.V."/>
            <person name="Martin F.M."/>
            <person name="Hacquard S."/>
        </authorList>
    </citation>
    <scope>NUCLEOTIDE SEQUENCE</scope>
    <source>
        <strain evidence="4">MPI-CAGE-CH-0243</strain>
    </source>
</reference>
<evidence type="ECO:0000313" key="5">
    <source>
        <dbReference type="Proteomes" id="UP000700596"/>
    </source>
</evidence>
<evidence type="ECO:0000313" key="4">
    <source>
        <dbReference type="EMBL" id="KAH7123820.1"/>
    </source>
</evidence>
<dbReference type="OrthoDB" id="5419542at2759"/>
<comment type="caution">
    <text evidence="4">The sequence shown here is derived from an EMBL/GenBank/DDBJ whole genome shotgun (WGS) entry which is preliminary data.</text>
</comment>